<evidence type="ECO:0000313" key="4">
    <source>
        <dbReference type="Proteomes" id="UP000317638"/>
    </source>
</evidence>
<dbReference type="InterPro" id="IPR043129">
    <property type="entry name" value="ATPase_NBD"/>
</dbReference>
<dbReference type="NCBIfam" id="TIGR03725">
    <property type="entry name" value="T6A_YeaZ"/>
    <property type="match status" value="1"/>
</dbReference>
<dbReference type="InterPro" id="IPR022496">
    <property type="entry name" value="T6A_TsaB"/>
</dbReference>
<name>A0A553K588_9ACTN</name>
<gene>
    <name evidence="3" type="primary">tsaB</name>
    <name evidence="3" type="ORF">FOJ82_02935</name>
</gene>
<dbReference type="RefSeq" id="WP_143936938.1">
    <property type="nucleotide sequence ID" value="NZ_VKKG01000001.1"/>
</dbReference>
<protein>
    <submittedName>
        <fullName evidence="3">tRNA (Adenosine(37)-N6)-threonylcarbamoyltransferase complex dimerization subunit type 1 TsaB</fullName>
    </submittedName>
</protein>
<dbReference type="SUPFAM" id="SSF53067">
    <property type="entry name" value="Actin-like ATPase domain"/>
    <property type="match status" value="2"/>
</dbReference>
<evidence type="ECO:0000313" key="3">
    <source>
        <dbReference type="EMBL" id="TRY19851.1"/>
    </source>
</evidence>
<accession>A0A553K588</accession>
<sequence>MTWTLAIDTSFHVAVGLAHDGVPVAFTVVPDTRAHAEALVPAVQELCARHVVLTDVDEFVVGMGPGPFTGLRVGVAAAWTLAELAGRQPHGVCSLDVLALQWGVTAPAEFVVASDARRSELYWARYVAGRRIGEPRVTAPGELPELPVGGPVPDKFRPDLDWDSEGPTVLDPSVMAARWGELPPAGDEPYYLRPADATVGGPPKSTLPRLRVRR</sequence>
<comment type="caution">
    <text evidence="3">The sequence shown here is derived from an EMBL/GenBank/DDBJ whole genome shotgun (WGS) entry which is preliminary data.</text>
</comment>
<proteinExistence type="predicted"/>
<dbReference type="EMBL" id="VKKG01000001">
    <property type="protein sequence ID" value="TRY19851.1"/>
    <property type="molecule type" value="Genomic_DNA"/>
</dbReference>
<dbReference type="AlphaFoldDB" id="A0A553K588"/>
<dbReference type="Proteomes" id="UP000317638">
    <property type="component" value="Unassembled WGS sequence"/>
</dbReference>
<evidence type="ECO:0000259" key="2">
    <source>
        <dbReference type="Pfam" id="PF00814"/>
    </source>
</evidence>
<feature type="region of interest" description="Disordered" evidence="1">
    <location>
        <begin position="190"/>
        <end position="214"/>
    </location>
</feature>
<organism evidence="3 4">
    <name type="scientific">Tessaracoccus rhinocerotis</name>
    <dbReference type="NCBI Taxonomy" id="1689449"/>
    <lineage>
        <taxon>Bacteria</taxon>
        <taxon>Bacillati</taxon>
        <taxon>Actinomycetota</taxon>
        <taxon>Actinomycetes</taxon>
        <taxon>Propionibacteriales</taxon>
        <taxon>Propionibacteriaceae</taxon>
        <taxon>Tessaracoccus</taxon>
    </lineage>
</organism>
<dbReference type="Gene3D" id="3.30.420.40">
    <property type="match status" value="2"/>
</dbReference>
<dbReference type="Pfam" id="PF00814">
    <property type="entry name" value="TsaD"/>
    <property type="match status" value="1"/>
</dbReference>
<evidence type="ECO:0000256" key="1">
    <source>
        <dbReference type="SAM" id="MobiDB-lite"/>
    </source>
</evidence>
<keyword evidence="4" id="KW-1185">Reference proteome</keyword>
<dbReference type="GO" id="GO:0016740">
    <property type="term" value="F:transferase activity"/>
    <property type="evidence" value="ECO:0007669"/>
    <property type="project" value="UniProtKB-KW"/>
</dbReference>
<feature type="domain" description="Gcp-like" evidence="2">
    <location>
        <begin position="32"/>
        <end position="142"/>
    </location>
</feature>
<dbReference type="OrthoDB" id="9809995at2"/>
<reference evidence="3 4" key="1">
    <citation type="submission" date="2019-07" db="EMBL/GenBank/DDBJ databases">
        <authorList>
            <person name="Zhou L.-Y."/>
        </authorList>
    </citation>
    <scope>NUCLEOTIDE SEQUENCE [LARGE SCALE GENOMIC DNA]</scope>
    <source>
        <strain evidence="3 4">YIM 101269</strain>
    </source>
</reference>
<keyword evidence="3" id="KW-0808">Transferase</keyword>
<dbReference type="GO" id="GO:0002949">
    <property type="term" value="P:tRNA threonylcarbamoyladenosine modification"/>
    <property type="evidence" value="ECO:0007669"/>
    <property type="project" value="InterPro"/>
</dbReference>
<dbReference type="InterPro" id="IPR000905">
    <property type="entry name" value="Gcp-like_dom"/>
</dbReference>